<reference evidence="2 3" key="1">
    <citation type="submission" date="2023-08" db="EMBL/GenBank/DDBJ databases">
        <title>Genome sequence of Thermaerobacter compostii strain Ins1, a spore-forming filamentous bacterium isolated from a deep geothermal reservoir.</title>
        <authorList>
            <person name="Bregnard D."/>
            <person name="Gonzalez D."/>
            <person name="Junier P."/>
        </authorList>
    </citation>
    <scope>NUCLEOTIDE SEQUENCE [LARGE SCALE GENOMIC DNA]</scope>
    <source>
        <strain evidence="2 3">Ins1</strain>
    </source>
</reference>
<keyword evidence="3" id="KW-1185">Reference proteome</keyword>
<dbReference type="Gene3D" id="3.40.50.1000">
    <property type="entry name" value="HAD superfamily/HAD-like"/>
    <property type="match status" value="2"/>
</dbReference>
<dbReference type="InterPro" id="IPR023214">
    <property type="entry name" value="HAD_sf"/>
</dbReference>
<dbReference type="RefSeq" id="WP_135225027.1">
    <property type="nucleotide sequence ID" value="NZ_CP132508.1"/>
</dbReference>
<evidence type="ECO:0000313" key="2">
    <source>
        <dbReference type="EMBL" id="WPD19616.1"/>
    </source>
</evidence>
<proteinExistence type="predicted"/>
<dbReference type="SFLD" id="SFLDG01140">
    <property type="entry name" value="C2.B:_Phosphomannomutase_and_P"/>
    <property type="match status" value="1"/>
</dbReference>
<dbReference type="GO" id="GO:0016787">
    <property type="term" value="F:hydrolase activity"/>
    <property type="evidence" value="ECO:0007669"/>
    <property type="project" value="UniProtKB-KW"/>
</dbReference>
<evidence type="ECO:0000256" key="1">
    <source>
        <dbReference type="SAM" id="MobiDB-lite"/>
    </source>
</evidence>
<dbReference type="InterPro" id="IPR036412">
    <property type="entry name" value="HAD-like_sf"/>
</dbReference>
<dbReference type="Proteomes" id="UP001304683">
    <property type="component" value="Chromosome"/>
</dbReference>
<dbReference type="EMBL" id="CP132508">
    <property type="protein sequence ID" value="WPD19616.1"/>
    <property type="molecule type" value="Genomic_DNA"/>
</dbReference>
<dbReference type="SFLD" id="SFLDS00003">
    <property type="entry name" value="Haloacid_Dehalogenase"/>
    <property type="match status" value="1"/>
</dbReference>
<keyword evidence="2" id="KW-0378">Hydrolase</keyword>
<dbReference type="Gene3D" id="3.30.1240.10">
    <property type="match status" value="1"/>
</dbReference>
<feature type="compositionally biased region" description="Low complexity" evidence="1">
    <location>
        <begin position="8"/>
        <end position="19"/>
    </location>
</feature>
<dbReference type="PANTHER" id="PTHR10000:SF8">
    <property type="entry name" value="HAD SUPERFAMILY HYDROLASE-LIKE, TYPE 3"/>
    <property type="match status" value="1"/>
</dbReference>
<dbReference type="SUPFAM" id="SSF56784">
    <property type="entry name" value="HAD-like"/>
    <property type="match status" value="1"/>
</dbReference>
<name>A0ABZ0QQ44_9FIRM</name>
<dbReference type="Pfam" id="PF08282">
    <property type="entry name" value="Hydrolase_3"/>
    <property type="match status" value="2"/>
</dbReference>
<dbReference type="PROSITE" id="PS01228">
    <property type="entry name" value="COF_1"/>
    <property type="match status" value="1"/>
</dbReference>
<dbReference type="PROSITE" id="PS01229">
    <property type="entry name" value="COF_2"/>
    <property type="match status" value="1"/>
</dbReference>
<accession>A0ABZ0QQ44</accession>
<dbReference type="InterPro" id="IPR006379">
    <property type="entry name" value="HAD-SF_hydro_IIB"/>
</dbReference>
<dbReference type="PANTHER" id="PTHR10000">
    <property type="entry name" value="PHOSPHOSERINE PHOSPHATASE"/>
    <property type="match status" value="1"/>
</dbReference>
<evidence type="ECO:0000313" key="3">
    <source>
        <dbReference type="Proteomes" id="UP001304683"/>
    </source>
</evidence>
<protein>
    <submittedName>
        <fullName evidence="2">HAD-IIB family hydrolase</fullName>
    </submittedName>
</protein>
<gene>
    <name evidence="2" type="ORF">Q5761_02800</name>
</gene>
<feature type="region of interest" description="Disordered" evidence="1">
    <location>
        <begin position="1"/>
        <end position="32"/>
    </location>
</feature>
<dbReference type="NCBIfam" id="TIGR01484">
    <property type="entry name" value="HAD-SF-IIB"/>
    <property type="match status" value="1"/>
</dbReference>
<organism evidence="2 3">
    <name type="scientific">Thermaerobacter composti</name>
    <dbReference type="NCBI Taxonomy" id="554949"/>
    <lineage>
        <taxon>Bacteria</taxon>
        <taxon>Bacillati</taxon>
        <taxon>Bacillota</taxon>
        <taxon>Clostridia</taxon>
        <taxon>Eubacteriales</taxon>
        <taxon>Clostridiales Family XVII. Incertae Sedis</taxon>
        <taxon>Thermaerobacter</taxon>
    </lineage>
</organism>
<sequence length="344" mass="36245">MAEERAAAARPTGTGPAGDAGRRGVDGAGRAEGGPGRAYRLLALDLDGTVLTPQGSVSPRVRRAVRRALRAGIRVTLATGRVLPSAWVYARLLGLRGPLVVSDGAVLAEVGVRGAPAASGPGARPRGPWRVLDVRPFPRDLAAAVVDDLLAAGCPVVVQFPEFLASSRRPPVGTLVRSLALPSLRHYWVLRRYARVVPGPRLARFVAAAPQPPVKISALGPADALRPLEHRIRDRYGERLRLTHSGPGSFDLLPPGTHKASGLARLAARLGLAREQVVAVGDNDNDCEMLRWAGLGVAMGNAAPEVQRCADRVTAPNWQDGVARLIEEVLLGGGSAVAEDPTHR</sequence>